<dbReference type="InterPro" id="IPR036097">
    <property type="entry name" value="HisK_dim/P_sf"/>
</dbReference>
<dbReference type="InterPro" id="IPR003660">
    <property type="entry name" value="HAMP_dom"/>
</dbReference>
<keyword evidence="7" id="KW-0808">Transferase</keyword>
<evidence type="ECO:0000256" key="10">
    <source>
        <dbReference type="ARBA" id="ARBA00022777"/>
    </source>
</evidence>
<dbReference type="PROSITE" id="PS50885">
    <property type="entry name" value="HAMP"/>
    <property type="match status" value="1"/>
</dbReference>
<dbReference type="InterPro" id="IPR003594">
    <property type="entry name" value="HATPase_dom"/>
</dbReference>
<dbReference type="OrthoDB" id="9804645at2"/>
<keyword evidence="4" id="KW-1003">Cell membrane</keyword>
<dbReference type="CDD" id="cd06225">
    <property type="entry name" value="HAMP"/>
    <property type="match status" value="1"/>
</dbReference>
<keyword evidence="6" id="KW-0597">Phosphoprotein</keyword>
<dbReference type="Gene3D" id="1.10.287.130">
    <property type="match status" value="1"/>
</dbReference>
<keyword evidence="16" id="KW-1185">Reference proteome</keyword>
<evidence type="ECO:0000313" key="16">
    <source>
        <dbReference type="Proteomes" id="UP000253250"/>
    </source>
</evidence>
<comment type="caution">
    <text evidence="15">The sequence shown here is derived from an EMBL/GenBank/DDBJ whole genome shotgun (WGS) entry which is preliminary data.</text>
</comment>
<dbReference type="SMART" id="SM00304">
    <property type="entry name" value="HAMP"/>
    <property type="match status" value="1"/>
</dbReference>
<dbReference type="SMART" id="SM00387">
    <property type="entry name" value="HATPase_c"/>
    <property type="match status" value="1"/>
</dbReference>
<dbReference type="EC" id="2.7.13.3" evidence="3"/>
<sequence>MRLWPDTLFGRTALVIALALVIAQATFLILVRLSFSPVHVAQIADLVAGEARIAGAARSLVPPDRQPALMRALKAAGVHYDGSRPARPRARGPFARTLTRELAARGIHAHIAVRPHGLLIDAHGTGAPVSLRLPGRPPALPWPRIGFLIVGAVLTGAGALLVVRRVNRPLAALAQAATGFGRGEALPPLSEDGPAEIRRVSRAFNRMTEDARRYERDRALLLAGVSHDLRTPLARMRLAVEMYGGDPELQGGMVQDIEEMDAILAEFLAYARHGIQETPVMGDLNTLVHDVVWRFRRHTPDIDYHPAVVPRFPYRPVAIGRLVSNLVDNAVSHGKPPIVVRLLATEGCVRIVIEDSGPGLSEARCAELIAARELHASDRRGLGLAIARRIAEAHGGTLDLAPRDGGGLRATIRLPLPGEARLFEGAAGAQTHSL</sequence>
<keyword evidence="11" id="KW-0067">ATP-binding</keyword>
<dbReference type="InterPro" id="IPR005467">
    <property type="entry name" value="His_kinase_dom"/>
</dbReference>
<dbReference type="InterPro" id="IPR003661">
    <property type="entry name" value="HisK_dim/P_dom"/>
</dbReference>
<dbReference type="InterPro" id="IPR050980">
    <property type="entry name" value="2C_sensor_his_kinase"/>
</dbReference>
<keyword evidence="14" id="KW-0472">Membrane</keyword>
<dbReference type="AlphaFoldDB" id="A0A1C2G1C5"/>
<comment type="subcellular location">
    <subcellularLocation>
        <location evidence="2">Cell inner membrane</location>
        <topology evidence="2">Multi-pass membrane protein</topology>
    </subcellularLocation>
</comment>
<evidence type="ECO:0000256" key="4">
    <source>
        <dbReference type="ARBA" id="ARBA00022475"/>
    </source>
</evidence>
<accession>A0A1C2G1C5</accession>
<dbReference type="GO" id="GO:0000155">
    <property type="term" value="F:phosphorelay sensor kinase activity"/>
    <property type="evidence" value="ECO:0007669"/>
    <property type="project" value="InterPro"/>
</dbReference>
<protein>
    <recommendedName>
        <fullName evidence="3">histidine kinase</fullName>
        <ecNumber evidence="3">2.7.13.3</ecNumber>
    </recommendedName>
</protein>
<dbReference type="SMART" id="SM00388">
    <property type="entry name" value="HisKA"/>
    <property type="match status" value="1"/>
</dbReference>
<evidence type="ECO:0000256" key="1">
    <source>
        <dbReference type="ARBA" id="ARBA00000085"/>
    </source>
</evidence>
<keyword evidence="12" id="KW-1133">Transmembrane helix</keyword>
<evidence type="ECO:0000313" key="15">
    <source>
        <dbReference type="EMBL" id="RCN56260.1"/>
    </source>
</evidence>
<evidence type="ECO:0000256" key="11">
    <source>
        <dbReference type="ARBA" id="ARBA00022840"/>
    </source>
</evidence>
<dbReference type="SUPFAM" id="SSF47384">
    <property type="entry name" value="Homodimeric domain of signal transducing histidine kinase"/>
    <property type="match status" value="1"/>
</dbReference>
<evidence type="ECO:0000256" key="13">
    <source>
        <dbReference type="ARBA" id="ARBA00023012"/>
    </source>
</evidence>
<organism evidence="15 16">
    <name type="scientific">Acidiferrobacter thiooxydans</name>
    <dbReference type="NCBI Taxonomy" id="163359"/>
    <lineage>
        <taxon>Bacteria</taxon>
        <taxon>Pseudomonadati</taxon>
        <taxon>Pseudomonadota</taxon>
        <taxon>Gammaproteobacteria</taxon>
        <taxon>Acidiferrobacterales</taxon>
        <taxon>Acidiferrobacteraceae</taxon>
        <taxon>Acidiferrobacter</taxon>
    </lineage>
</organism>
<comment type="catalytic activity">
    <reaction evidence="1">
        <text>ATP + protein L-histidine = ADP + protein N-phospho-L-histidine.</text>
        <dbReference type="EC" id="2.7.13.3"/>
    </reaction>
</comment>
<dbReference type="EMBL" id="PSYR01000002">
    <property type="protein sequence ID" value="RCN56260.1"/>
    <property type="molecule type" value="Genomic_DNA"/>
</dbReference>
<evidence type="ECO:0000256" key="5">
    <source>
        <dbReference type="ARBA" id="ARBA00022519"/>
    </source>
</evidence>
<reference evidence="15 16" key="1">
    <citation type="submission" date="2018-02" db="EMBL/GenBank/DDBJ databases">
        <title>Insights into the biology of acidophilic members of the Acidiferrobacteraceae family derived from comparative genomic analyses.</title>
        <authorList>
            <person name="Issotta F."/>
            <person name="Thyssen C."/>
            <person name="Mena C."/>
            <person name="Moya A."/>
            <person name="Bellenberg S."/>
            <person name="Sproer C."/>
            <person name="Covarrubias P.C."/>
            <person name="Sand W."/>
            <person name="Quatrini R."/>
            <person name="Vera M."/>
        </authorList>
    </citation>
    <scope>NUCLEOTIDE SEQUENCE [LARGE SCALE GENOMIC DNA]</scope>
    <source>
        <strain evidence="16">m-1</strain>
    </source>
</reference>
<keyword evidence="10 15" id="KW-0418">Kinase</keyword>
<evidence type="ECO:0000256" key="9">
    <source>
        <dbReference type="ARBA" id="ARBA00022741"/>
    </source>
</evidence>
<dbReference type="GO" id="GO:0005886">
    <property type="term" value="C:plasma membrane"/>
    <property type="evidence" value="ECO:0007669"/>
    <property type="project" value="UniProtKB-SubCell"/>
</dbReference>
<dbReference type="PRINTS" id="PR00344">
    <property type="entry name" value="BCTRLSENSOR"/>
</dbReference>
<dbReference type="PANTHER" id="PTHR44936:SF5">
    <property type="entry name" value="SENSOR HISTIDINE KINASE ENVZ"/>
    <property type="match status" value="1"/>
</dbReference>
<dbReference type="Proteomes" id="UP000253250">
    <property type="component" value="Unassembled WGS sequence"/>
</dbReference>
<dbReference type="PROSITE" id="PS50109">
    <property type="entry name" value="HIS_KIN"/>
    <property type="match status" value="1"/>
</dbReference>
<evidence type="ECO:0000256" key="3">
    <source>
        <dbReference type="ARBA" id="ARBA00012438"/>
    </source>
</evidence>
<dbReference type="Pfam" id="PF00512">
    <property type="entry name" value="HisKA"/>
    <property type="match status" value="1"/>
</dbReference>
<dbReference type="Gene3D" id="3.30.565.10">
    <property type="entry name" value="Histidine kinase-like ATPase, C-terminal domain"/>
    <property type="match status" value="1"/>
</dbReference>
<evidence type="ECO:0000256" key="6">
    <source>
        <dbReference type="ARBA" id="ARBA00022553"/>
    </source>
</evidence>
<dbReference type="InterPro" id="IPR004358">
    <property type="entry name" value="Sig_transdc_His_kin-like_C"/>
</dbReference>
<evidence type="ECO:0000256" key="7">
    <source>
        <dbReference type="ARBA" id="ARBA00022679"/>
    </source>
</evidence>
<evidence type="ECO:0000256" key="8">
    <source>
        <dbReference type="ARBA" id="ARBA00022692"/>
    </source>
</evidence>
<gene>
    <name evidence="15" type="ORF">C4900_10480</name>
</gene>
<evidence type="ECO:0000256" key="14">
    <source>
        <dbReference type="ARBA" id="ARBA00023136"/>
    </source>
</evidence>
<proteinExistence type="predicted"/>
<evidence type="ECO:0000256" key="12">
    <source>
        <dbReference type="ARBA" id="ARBA00022989"/>
    </source>
</evidence>
<dbReference type="CDD" id="cd00075">
    <property type="entry name" value="HATPase"/>
    <property type="match status" value="1"/>
</dbReference>
<keyword evidence="9" id="KW-0547">Nucleotide-binding</keyword>
<dbReference type="RefSeq" id="WP_065970425.1">
    <property type="nucleotide sequence ID" value="NZ_CP080624.1"/>
</dbReference>
<dbReference type="Pfam" id="PF02518">
    <property type="entry name" value="HATPase_c"/>
    <property type="match status" value="1"/>
</dbReference>
<dbReference type="InterPro" id="IPR036890">
    <property type="entry name" value="HATPase_C_sf"/>
</dbReference>
<dbReference type="GO" id="GO:0005524">
    <property type="term" value="F:ATP binding"/>
    <property type="evidence" value="ECO:0007669"/>
    <property type="project" value="UniProtKB-KW"/>
</dbReference>
<keyword evidence="8" id="KW-0812">Transmembrane</keyword>
<dbReference type="CDD" id="cd00082">
    <property type="entry name" value="HisKA"/>
    <property type="match status" value="1"/>
</dbReference>
<keyword evidence="5" id="KW-0997">Cell inner membrane</keyword>
<dbReference type="SUPFAM" id="SSF55874">
    <property type="entry name" value="ATPase domain of HSP90 chaperone/DNA topoisomerase II/histidine kinase"/>
    <property type="match status" value="1"/>
</dbReference>
<dbReference type="STRING" id="163359.A9R16_12025"/>
<name>A0A1C2G1C5_9GAMM</name>
<keyword evidence="13" id="KW-0902">Two-component regulatory system</keyword>
<evidence type="ECO:0000256" key="2">
    <source>
        <dbReference type="ARBA" id="ARBA00004429"/>
    </source>
</evidence>
<dbReference type="PANTHER" id="PTHR44936">
    <property type="entry name" value="SENSOR PROTEIN CREC"/>
    <property type="match status" value="1"/>
</dbReference>
<dbReference type="Pfam" id="PF00672">
    <property type="entry name" value="HAMP"/>
    <property type="match status" value="1"/>
</dbReference>